<dbReference type="Proteomes" id="UP001500620">
    <property type="component" value="Unassembled WGS sequence"/>
</dbReference>
<dbReference type="InterPro" id="IPR020904">
    <property type="entry name" value="Sc_DH/Rdtase_CS"/>
</dbReference>
<keyword evidence="4" id="KW-1185">Reference proteome</keyword>
<dbReference type="CDD" id="cd05233">
    <property type="entry name" value="SDR_c"/>
    <property type="match status" value="1"/>
</dbReference>
<dbReference type="PRINTS" id="PR00080">
    <property type="entry name" value="SDRFAMILY"/>
</dbReference>
<sequence length="243" mass="24357">MTGARYDGLVALVTGAASGIGAATVERLRSEGARVAALDVAAVPAEDGVLPLACDVRDEAGVAAAVARAASWCGRLDLVANVAGVASYQHTTAVALAEWERILGVNLTGTFLVCRAALPHLVAARGAIVNVASLAGVRGWRYSAAYSAAKGGVVALSRSLAVEYAPDGVRVACVCPGSVDTPLRGGLTPVPNPHPRLDGHARALLDPPVADPAEIAAAIAYLGAPEARFATGAVLRLDGGAGV</sequence>
<comment type="caution">
    <text evidence="3">The sequence shown here is derived from an EMBL/GenBank/DDBJ whole genome shotgun (WGS) entry which is preliminary data.</text>
</comment>
<reference evidence="4" key="1">
    <citation type="journal article" date="2019" name="Int. J. Syst. Evol. Microbiol.">
        <title>The Global Catalogue of Microorganisms (GCM) 10K type strain sequencing project: providing services to taxonomists for standard genome sequencing and annotation.</title>
        <authorList>
            <consortium name="The Broad Institute Genomics Platform"/>
            <consortium name="The Broad Institute Genome Sequencing Center for Infectious Disease"/>
            <person name="Wu L."/>
            <person name="Ma J."/>
        </authorList>
    </citation>
    <scope>NUCLEOTIDE SEQUENCE [LARGE SCALE GENOMIC DNA]</scope>
    <source>
        <strain evidence="4">JCM 17441</strain>
    </source>
</reference>
<protein>
    <submittedName>
        <fullName evidence="3">SDR family oxidoreductase</fullName>
    </submittedName>
</protein>
<dbReference type="PROSITE" id="PS00061">
    <property type="entry name" value="ADH_SHORT"/>
    <property type="match status" value="1"/>
</dbReference>
<dbReference type="SUPFAM" id="SSF51735">
    <property type="entry name" value="NAD(P)-binding Rossmann-fold domains"/>
    <property type="match status" value="1"/>
</dbReference>
<organism evidence="3 4">
    <name type="scientific">Dactylosporangium darangshiense</name>
    <dbReference type="NCBI Taxonomy" id="579108"/>
    <lineage>
        <taxon>Bacteria</taxon>
        <taxon>Bacillati</taxon>
        <taxon>Actinomycetota</taxon>
        <taxon>Actinomycetes</taxon>
        <taxon>Micromonosporales</taxon>
        <taxon>Micromonosporaceae</taxon>
        <taxon>Dactylosporangium</taxon>
    </lineage>
</organism>
<evidence type="ECO:0000313" key="3">
    <source>
        <dbReference type="EMBL" id="GAA4250424.1"/>
    </source>
</evidence>
<evidence type="ECO:0000256" key="2">
    <source>
        <dbReference type="ARBA" id="ARBA00023002"/>
    </source>
</evidence>
<dbReference type="PANTHER" id="PTHR24321:SF8">
    <property type="entry name" value="ESTRADIOL 17-BETA-DEHYDROGENASE 8-RELATED"/>
    <property type="match status" value="1"/>
</dbReference>
<proteinExistence type="inferred from homology"/>
<evidence type="ECO:0000313" key="4">
    <source>
        <dbReference type="Proteomes" id="UP001500620"/>
    </source>
</evidence>
<accession>A0ABP8D989</accession>
<dbReference type="PANTHER" id="PTHR24321">
    <property type="entry name" value="DEHYDROGENASES, SHORT CHAIN"/>
    <property type="match status" value="1"/>
</dbReference>
<dbReference type="PRINTS" id="PR00081">
    <property type="entry name" value="GDHRDH"/>
</dbReference>
<dbReference type="Gene3D" id="3.40.50.720">
    <property type="entry name" value="NAD(P)-binding Rossmann-like Domain"/>
    <property type="match status" value="1"/>
</dbReference>
<evidence type="ECO:0000256" key="1">
    <source>
        <dbReference type="ARBA" id="ARBA00006484"/>
    </source>
</evidence>
<dbReference type="Pfam" id="PF13561">
    <property type="entry name" value="adh_short_C2"/>
    <property type="match status" value="1"/>
</dbReference>
<dbReference type="EMBL" id="BAABAT010000009">
    <property type="protein sequence ID" value="GAA4250424.1"/>
    <property type="molecule type" value="Genomic_DNA"/>
</dbReference>
<dbReference type="RefSeq" id="WP_345128499.1">
    <property type="nucleotide sequence ID" value="NZ_BAABAT010000009.1"/>
</dbReference>
<keyword evidence="2" id="KW-0560">Oxidoreductase</keyword>
<gene>
    <name evidence="3" type="ORF">GCM10022255_038980</name>
</gene>
<dbReference type="InterPro" id="IPR002347">
    <property type="entry name" value="SDR_fam"/>
</dbReference>
<comment type="similarity">
    <text evidence="1">Belongs to the short-chain dehydrogenases/reductases (SDR) family.</text>
</comment>
<dbReference type="InterPro" id="IPR036291">
    <property type="entry name" value="NAD(P)-bd_dom_sf"/>
</dbReference>
<name>A0ABP8D989_9ACTN</name>